<evidence type="ECO:0000256" key="2">
    <source>
        <dbReference type="SAM" id="SignalP"/>
    </source>
</evidence>
<dbReference type="RefSeq" id="WP_085231758.1">
    <property type="nucleotide sequence ID" value="NZ_AP022613.1"/>
</dbReference>
<evidence type="ECO:0000313" key="3">
    <source>
        <dbReference type="EMBL" id="BBZ37017.1"/>
    </source>
</evidence>
<evidence type="ECO:0000313" key="4">
    <source>
        <dbReference type="Proteomes" id="UP000467385"/>
    </source>
</evidence>
<protein>
    <submittedName>
        <fullName evidence="3">Uncharacterized protein</fullName>
    </submittedName>
</protein>
<name>A0A1X1TLI9_9MYCO</name>
<gene>
    <name evidence="3" type="ORF">MCNS_00800</name>
</gene>
<dbReference type="EMBL" id="AP022613">
    <property type="protein sequence ID" value="BBZ37017.1"/>
    <property type="molecule type" value="Genomic_DNA"/>
</dbReference>
<dbReference type="Proteomes" id="UP000467385">
    <property type="component" value="Chromosome"/>
</dbReference>
<feature type="region of interest" description="Disordered" evidence="1">
    <location>
        <begin position="33"/>
        <end position="93"/>
    </location>
</feature>
<accession>A0A1X1TLI9</accession>
<keyword evidence="2" id="KW-0732">Signal</keyword>
<proteinExistence type="predicted"/>
<feature type="signal peptide" evidence="2">
    <location>
        <begin position="1"/>
        <end position="35"/>
    </location>
</feature>
<dbReference type="AlphaFoldDB" id="A0A1X1TLI9"/>
<evidence type="ECO:0000256" key="1">
    <source>
        <dbReference type="SAM" id="MobiDB-lite"/>
    </source>
</evidence>
<sequence>MLISQRSIRKAATGAVGAAAVAGAMFFGGDATAQAAPAPNPGTSFATFGPHGGPGGPSIIPARPGGGWGPGGHGHGGGRGRGPGGFGRGGGFGHRGVFGNRESWMWRHGGGHGGFAHRGIFGNRQAWWWY</sequence>
<keyword evidence="4" id="KW-1185">Reference proteome</keyword>
<reference evidence="3 4" key="1">
    <citation type="journal article" date="2019" name="Emerg. Microbes Infect.">
        <title>Comprehensive subspecies identification of 175 nontuberculous mycobacteria species based on 7547 genomic profiles.</title>
        <authorList>
            <person name="Matsumoto Y."/>
            <person name="Kinjo T."/>
            <person name="Motooka D."/>
            <person name="Nabeya D."/>
            <person name="Jung N."/>
            <person name="Uechi K."/>
            <person name="Horii T."/>
            <person name="Iida T."/>
            <person name="Fujita J."/>
            <person name="Nakamura S."/>
        </authorList>
    </citation>
    <scope>NUCLEOTIDE SEQUENCE [LARGE SCALE GENOMIC DNA]</scope>
    <source>
        <strain evidence="3 4">JCM 14738</strain>
    </source>
</reference>
<feature type="chain" id="PRO_5044257257" evidence="2">
    <location>
        <begin position="36"/>
        <end position="130"/>
    </location>
</feature>
<feature type="compositionally biased region" description="Gly residues" evidence="1">
    <location>
        <begin position="64"/>
        <end position="93"/>
    </location>
</feature>
<organism evidence="3 4">
    <name type="scientific">Mycobacterium conspicuum</name>
    <dbReference type="NCBI Taxonomy" id="44010"/>
    <lineage>
        <taxon>Bacteria</taxon>
        <taxon>Bacillati</taxon>
        <taxon>Actinomycetota</taxon>
        <taxon>Actinomycetes</taxon>
        <taxon>Mycobacteriales</taxon>
        <taxon>Mycobacteriaceae</taxon>
        <taxon>Mycobacterium</taxon>
    </lineage>
</organism>